<protein>
    <submittedName>
        <fullName evidence="2">Uncharacterized protein</fullName>
    </submittedName>
</protein>
<evidence type="ECO:0000313" key="2">
    <source>
        <dbReference type="EMBL" id="PQQ01865.1"/>
    </source>
</evidence>
<proteinExistence type="predicted"/>
<comment type="caution">
    <text evidence="2">The sequence shown here is derived from an EMBL/GenBank/DDBJ whole genome shotgun (WGS) entry which is preliminary data.</text>
</comment>
<dbReference type="AlphaFoldDB" id="A0A314Y1V5"/>
<feature type="region of interest" description="Disordered" evidence="1">
    <location>
        <begin position="38"/>
        <end position="62"/>
    </location>
</feature>
<dbReference type="Proteomes" id="UP000250321">
    <property type="component" value="Unassembled WGS sequence"/>
</dbReference>
<evidence type="ECO:0000256" key="1">
    <source>
        <dbReference type="SAM" id="MobiDB-lite"/>
    </source>
</evidence>
<gene>
    <name evidence="2" type="ORF">Pyn_36238</name>
</gene>
<organism evidence="2 3">
    <name type="scientific">Prunus yedoensis var. nudiflora</name>
    <dbReference type="NCBI Taxonomy" id="2094558"/>
    <lineage>
        <taxon>Eukaryota</taxon>
        <taxon>Viridiplantae</taxon>
        <taxon>Streptophyta</taxon>
        <taxon>Embryophyta</taxon>
        <taxon>Tracheophyta</taxon>
        <taxon>Spermatophyta</taxon>
        <taxon>Magnoliopsida</taxon>
        <taxon>eudicotyledons</taxon>
        <taxon>Gunneridae</taxon>
        <taxon>Pentapetalae</taxon>
        <taxon>rosids</taxon>
        <taxon>fabids</taxon>
        <taxon>Rosales</taxon>
        <taxon>Rosaceae</taxon>
        <taxon>Amygdaloideae</taxon>
        <taxon>Amygdaleae</taxon>
        <taxon>Prunus</taxon>
    </lineage>
</organism>
<keyword evidence="3" id="KW-1185">Reference proteome</keyword>
<evidence type="ECO:0000313" key="3">
    <source>
        <dbReference type="Proteomes" id="UP000250321"/>
    </source>
</evidence>
<name>A0A314Y1V5_PRUYE</name>
<reference evidence="2 3" key="1">
    <citation type="submission" date="2018-02" db="EMBL/GenBank/DDBJ databases">
        <title>Draft genome of wild Prunus yedoensis var. nudiflora.</title>
        <authorList>
            <person name="Baek S."/>
            <person name="Kim J.-H."/>
            <person name="Choi K."/>
            <person name="Kim G.-B."/>
            <person name="Cho A."/>
            <person name="Jang H."/>
            <person name="Shin C.-H."/>
            <person name="Yu H.-J."/>
            <person name="Mun J.-H."/>
        </authorList>
    </citation>
    <scope>NUCLEOTIDE SEQUENCE [LARGE SCALE GENOMIC DNA]</scope>
    <source>
        <strain evidence="3">cv. Jeju island</strain>
        <tissue evidence="2">Leaf</tissue>
    </source>
</reference>
<accession>A0A314Y1V5</accession>
<sequence length="62" mass="7075">MNGWTNKLSGLEMGQKENSQQVNKCWGRSWDWGADVELDSEEYDSDNVQPIYDSDDDTPMTG</sequence>
<dbReference type="EMBL" id="PJQY01001526">
    <property type="protein sequence ID" value="PQQ01865.1"/>
    <property type="molecule type" value="Genomic_DNA"/>
</dbReference>
<feature type="compositionally biased region" description="Acidic residues" evidence="1">
    <location>
        <begin position="53"/>
        <end position="62"/>
    </location>
</feature>